<evidence type="ECO:0000313" key="6">
    <source>
        <dbReference type="Proteomes" id="UP001596540"/>
    </source>
</evidence>
<feature type="region of interest" description="Disordered" evidence="3">
    <location>
        <begin position="1"/>
        <end position="21"/>
    </location>
</feature>
<gene>
    <name evidence="5" type="ORF">ACFQRF_25890</name>
</gene>
<evidence type="ECO:0000256" key="2">
    <source>
        <dbReference type="RuleBase" id="RU003749"/>
    </source>
</evidence>
<feature type="domain" description="STAS" evidence="4">
    <location>
        <begin position="23"/>
        <end position="115"/>
    </location>
</feature>
<dbReference type="InterPro" id="IPR003658">
    <property type="entry name" value="Anti-sigma_ant"/>
</dbReference>
<evidence type="ECO:0000256" key="1">
    <source>
        <dbReference type="ARBA" id="ARBA00009013"/>
    </source>
</evidence>
<protein>
    <recommendedName>
        <fullName evidence="2">Anti-sigma factor antagonist</fullName>
    </recommendedName>
</protein>
<dbReference type="CDD" id="cd07043">
    <property type="entry name" value="STAS_anti-anti-sigma_factors"/>
    <property type="match status" value="1"/>
</dbReference>
<comment type="caution">
    <text evidence="5">The sequence shown here is derived from an EMBL/GenBank/DDBJ whole genome shotgun (WGS) entry which is preliminary data.</text>
</comment>
<dbReference type="NCBIfam" id="TIGR00377">
    <property type="entry name" value="ant_ant_sig"/>
    <property type="match status" value="1"/>
</dbReference>
<dbReference type="PROSITE" id="PS50801">
    <property type="entry name" value="STAS"/>
    <property type="match status" value="1"/>
</dbReference>
<accession>A0ABW2KPD0</accession>
<dbReference type="EMBL" id="JBHTBH010000016">
    <property type="protein sequence ID" value="MFC7331175.1"/>
    <property type="molecule type" value="Genomic_DNA"/>
</dbReference>
<feature type="compositionally biased region" description="Basic and acidic residues" evidence="3">
    <location>
        <begin position="132"/>
        <end position="143"/>
    </location>
</feature>
<dbReference type="SUPFAM" id="SSF52091">
    <property type="entry name" value="SpoIIaa-like"/>
    <property type="match status" value="1"/>
</dbReference>
<dbReference type="Proteomes" id="UP001596540">
    <property type="component" value="Unassembled WGS sequence"/>
</dbReference>
<evidence type="ECO:0000259" key="4">
    <source>
        <dbReference type="PROSITE" id="PS50801"/>
    </source>
</evidence>
<evidence type="ECO:0000256" key="3">
    <source>
        <dbReference type="SAM" id="MobiDB-lite"/>
    </source>
</evidence>
<evidence type="ECO:0000313" key="5">
    <source>
        <dbReference type="EMBL" id="MFC7331175.1"/>
    </source>
</evidence>
<comment type="similarity">
    <text evidence="1 2">Belongs to the anti-sigma-factor antagonist family.</text>
</comment>
<reference evidence="6" key="1">
    <citation type="journal article" date="2019" name="Int. J. Syst. Evol. Microbiol.">
        <title>The Global Catalogue of Microorganisms (GCM) 10K type strain sequencing project: providing services to taxonomists for standard genome sequencing and annotation.</title>
        <authorList>
            <consortium name="The Broad Institute Genomics Platform"/>
            <consortium name="The Broad Institute Genome Sequencing Center for Infectious Disease"/>
            <person name="Wu L."/>
            <person name="Ma J."/>
        </authorList>
    </citation>
    <scope>NUCLEOTIDE SEQUENCE [LARGE SCALE GENOMIC DNA]</scope>
    <source>
        <strain evidence="6">CGMCC 4.7382</strain>
    </source>
</reference>
<dbReference type="InterPro" id="IPR002645">
    <property type="entry name" value="STAS_dom"/>
</dbReference>
<dbReference type="PANTHER" id="PTHR33495:SF2">
    <property type="entry name" value="ANTI-SIGMA FACTOR ANTAGONIST TM_1081-RELATED"/>
    <property type="match status" value="1"/>
</dbReference>
<feature type="region of interest" description="Disordered" evidence="3">
    <location>
        <begin position="123"/>
        <end position="143"/>
    </location>
</feature>
<dbReference type="Gene3D" id="3.30.750.24">
    <property type="entry name" value="STAS domain"/>
    <property type="match status" value="1"/>
</dbReference>
<proteinExistence type="inferred from homology"/>
<dbReference type="InterPro" id="IPR058548">
    <property type="entry name" value="MlaB-like_STAS"/>
</dbReference>
<dbReference type="InterPro" id="IPR036513">
    <property type="entry name" value="STAS_dom_sf"/>
</dbReference>
<sequence length="143" mass="14660">MTDHHPPDPTEGAVVPPAAPPASVVTVHGPDGRAVVVARGELDVATADALADALTTAADRTGRDVTVDLSGVAFCDAAGLGGLVRAANHADRAGLRIVLRAPTQRIARLLYVTGLSGRFRIVPSRRARRPPPAKDARDPAAAG</sequence>
<keyword evidence="6" id="KW-1185">Reference proteome</keyword>
<dbReference type="RefSeq" id="WP_379873848.1">
    <property type="nucleotide sequence ID" value="NZ_JBHTBH010000016.1"/>
</dbReference>
<name>A0ABW2KPD0_9ACTN</name>
<dbReference type="PANTHER" id="PTHR33495">
    <property type="entry name" value="ANTI-SIGMA FACTOR ANTAGONIST TM_1081-RELATED-RELATED"/>
    <property type="match status" value="1"/>
</dbReference>
<organism evidence="5 6">
    <name type="scientific">Marinactinospora rubrisoli</name>
    <dbReference type="NCBI Taxonomy" id="2715399"/>
    <lineage>
        <taxon>Bacteria</taxon>
        <taxon>Bacillati</taxon>
        <taxon>Actinomycetota</taxon>
        <taxon>Actinomycetes</taxon>
        <taxon>Streptosporangiales</taxon>
        <taxon>Nocardiopsidaceae</taxon>
        <taxon>Marinactinospora</taxon>
    </lineage>
</organism>
<dbReference type="Pfam" id="PF13466">
    <property type="entry name" value="STAS_2"/>
    <property type="match status" value="1"/>
</dbReference>